<evidence type="ECO:0000256" key="1">
    <source>
        <dbReference type="ARBA" id="ARBA00022741"/>
    </source>
</evidence>
<feature type="domain" description="HTH luxR-type" evidence="3">
    <location>
        <begin position="924"/>
        <end position="989"/>
    </location>
</feature>
<dbReference type="InterPro" id="IPR016032">
    <property type="entry name" value="Sig_transdc_resp-reg_C-effctor"/>
</dbReference>
<dbReference type="PROSITE" id="PS50043">
    <property type="entry name" value="HTH_LUXR_2"/>
    <property type="match status" value="1"/>
</dbReference>
<dbReference type="SMART" id="SM00421">
    <property type="entry name" value="HTH_LUXR"/>
    <property type="match status" value="1"/>
</dbReference>
<dbReference type="GO" id="GO:0004016">
    <property type="term" value="F:adenylate cyclase activity"/>
    <property type="evidence" value="ECO:0007669"/>
    <property type="project" value="TreeGrafter"/>
</dbReference>
<dbReference type="Proteomes" id="UP000198867">
    <property type="component" value="Unassembled WGS sequence"/>
</dbReference>
<dbReference type="GO" id="GO:0005737">
    <property type="term" value="C:cytoplasm"/>
    <property type="evidence" value="ECO:0007669"/>
    <property type="project" value="TreeGrafter"/>
</dbReference>
<dbReference type="Pfam" id="PF13191">
    <property type="entry name" value="AAA_16"/>
    <property type="match status" value="1"/>
</dbReference>
<proteinExistence type="predicted"/>
<dbReference type="Gene3D" id="1.25.40.10">
    <property type="entry name" value="Tetratricopeptide repeat domain"/>
    <property type="match status" value="2"/>
</dbReference>
<gene>
    <name evidence="4" type="ORF">SAMN05216219_0698</name>
</gene>
<dbReference type="PRINTS" id="PR00038">
    <property type="entry name" value="HTHLUXR"/>
</dbReference>
<keyword evidence="1" id="KW-0547">Nucleotide-binding</keyword>
<dbReference type="EMBL" id="FOVM01000001">
    <property type="protein sequence ID" value="SFN44612.1"/>
    <property type="molecule type" value="Genomic_DNA"/>
</dbReference>
<dbReference type="SUPFAM" id="SSF46894">
    <property type="entry name" value="C-terminal effector domain of the bipartite response regulators"/>
    <property type="match status" value="1"/>
</dbReference>
<dbReference type="Gene3D" id="3.40.50.300">
    <property type="entry name" value="P-loop containing nucleotide triphosphate hydrolases"/>
    <property type="match status" value="1"/>
</dbReference>
<dbReference type="PANTHER" id="PTHR16305">
    <property type="entry name" value="TESTICULAR SOLUBLE ADENYLYL CYCLASE"/>
    <property type="match status" value="1"/>
</dbReference>
<evidence type="ECO:0000313" key="5">
    <source>
        <dbReference type="Proteomes" id="UP000198867"/>
    </source>
</evidence>
<dbReference type="SUPFAM" id="SSF48452">
    <property type="entry name" value="TPR-like"/>
    <property type="match status" value="1"/>
</dbReference>
<dbReference type="CDD" id="cd06170">
    <property type="entry name" value="LuxR_C_like"/>
    <property type="match status" value="1"/>
</dbReference>
<dbReference type="Pfam" id="PF00196">
    <property type="entry name" value="GerE"/>
    <property type="match status" value="1"/>
</dbReference>
<dbReference type="GO" id="GO:0005524">
    <property type="term" value="F:ATP binding"/>
    <property type="evidence" value="ECO:0007669"/>
    <property type="project" value="UniProtKB-KW"/>
</dbReference>
<dbReference type="SUPFAM" id="SSF52540">
    <property type="entry name" value="P-loop containing nucleoside triphosphate hydrolases"/>
    <property type="match status" value="1"/>
</dbReference>
<dbReference type="InterPro" id="IPR041664">
    <property type="entry name" value="AAA_16"/>
</dbReference>
<accession>A0A1I4Z2Y6</accession>
<organism evidence="4 5">
    <name type="scientific">Mycetocola miduiensis</name>
    <dbReference type="NCBI Taxonomy" id="995034"/>
    <lineage>
        <taxon>Bacteria</taxon>
        <taxon>Bacillati</taxon>
        <taxon>Actinomycetota</taxon>
        <taxon>Actinomycetes</taxon>
        <taxon>Micrococcales</taxon>
        <taxon>Microbacteriaceae</taxon>
        <taxon>Mycetocola</taxon>
    </lineage>
</organism>
<evidence type="ECO:0000259" key="3">
    <source>
        <dbReference type="PROSITE" id="PS50043"/>
    </source>
</evidence>
<dbReference type="InterPro" id="IPR036388">
    <property type="entry name" value="WH-like_DNA-bd_sf"/>
</dbReference>
<dbReference type="STRING" id="995034.SAMN05216219_0698"/>
<evidence type="ECO:0000256" key="2">
    <source>
        <dbReference type="ARBA" id="ARBA00022840"/>
    </source>
</evidence>
<sequence>MRSPAASPSMIGRESELAQLRAALDDTLNGRPRGVVVSGEAGIGKTRLLEEFLAQASVEAIVVAGQCVDLGTVGAPYAPIKGVLRGLVEQIGADAVLDAGGPGRDALTALLPELGETPFDRTESGSNRLHETVAVLLETVSQRSPVVVVIEDLHWADDATLNLLRFLLRALTRGRLLVILSFRTEDVPRGHPLRGLISELERSRSVSRIDIPRLDRTDVRQQVQEILGTIPDDEAFDNLFARSEGIPFFVEELVGFDETCEGDLPWTLRELLLARYERLSDETQHFLRMLSAGGVRVDHDLLVQVYSADADILDRAAREAVFANILMADSRGYAFRHALVREAIHSELLPGERSRFHTRYAEALEAIPGDRRLAVEISYHWLAAHDAPRAFRASLSAMSEARATYAYGTAAQMGERALELWDQVQDAESVANRKKVDLIAQTASVLRNAGEGERSLAMVNLALEECPRDDTYRYARLLRDKAMHLGNLGKPGTIELIREALELIPRGSSGVVGTAGLSGSALTASELRSAMLAGLAGRLMIDGQFTEAETIAAEGLEEALSAGSDRNASIASNILGASLIDTGRIEEGLARWEDAQRFAENDPTAMLRYRVNASDGEYLLGHYAEALRIAEAGVARAHELGVERSSGIVLQANAIDPLIALGDWERADRHINRALTLLSSSTFDAYLQRARLFLMIWRGDIDGATKAYRSMRAPFLALAEVELQVKLGHARTAAELALARHDPKQAWVDVAVLFDPDRRPYPGYDLPLLATAARTLAELRALPEPLDALRSGAIATVAADAAAAEAHIRELTASLAFWPTSRLWSTLINAELSGPTGTGNDPEAWQRAVDDTGTDPASPAHLRPYVLLRLGRAQTESGDRTAAAASLLDSIAEADLLGAGLIRTEAEKVASRAGIALDDTFARPAMDAAELTARERQVLELIAQGMSNRQIGEQLFISSKTASVHVSAILRKLGAATRTEAAFLARQLV</sequence>
<protein>
    <submittedName>
        <fullName evidence="4">Regulatory protein, luxR family</fullName>
    </submittedName>
</protein>
<keyword evidence="5" id="KW-1185">Reference proteome</keyword>
<name>A0A1I4Z2Y6_9MICO</name>
<dbReference type="OrthoDB" id="5476461at2"/>
<keyword evidence="2" id="KW-0067">ATP-binding</keyword>
<dbReference type="Gene3D" id="1.10.10.10">
    <property type="entry name" value="Winged helix-like DNA-binding domain superfamily/Winged helix DNA-binding domain"/>
    <property type="match status" value="1"/>
</dbReference>
<dbReference type="AlphaFoldDB" id="A0A1I4Z2Y6"/>
<dbReference type="InterPro" id="IPR027417">
    <property type="entry name" value="P-loop_NTPase"/>
</dbReference>
<dbReference type="GO" id="GO:0003677">
    <property type="term" value="F:DNA binding"/>
    <property type="evidence" value="ECO:0007669"/>
    <property type="project" value="InterPro"/>
</dbReference>
<reference evidence="5" key="1">
    <citation type="submission" date="2016-10" db="EMBL/GenBank/DDBJ databases">
        <authorList>
            <person name="Varghese N."/>
            <person name="Submissions S."/>
        </authorList>
    </citation>
    <scope>NUCLEOTIDE SEQUENCE [LARGE SCALE GENOMIC DNA]</scope>
    <source>
        <strain evidence="5">CGMCC 1.11101</strain>
    </source>
</reference>
<dbReference type="RefSeq" id="WP_090708977.1">
    <property type="nucleotide sequence ID" value="NZ_FOVM01000001.1"/>
</dbReference>
<dbReference type="GO" id="GO:0006355">
    <property type="term" value="P:regulation of DNA-templated transcription"/>
    <property type="evidence" value="ECO:0007669"/>
    <property type="project" value="InterPro"/>
</dbReference>
<evidence type="ECO:0000313" key="4">
    <source>
        <dbReference type="EMBL" id="SFN44612.1"/>
    </source>
</evidence>
<dbReference type="PANTHER" id="PTHR16305:SF35">
    <property type="entry name" value="TRANSCRIPTIONAL ACTIVATOR DOMAIN"/>
    <property type="match status" value="1"/>
</dbReference>
<dbReference type="InterPro" id="IPR011990">
    <property type="entry name" value="TPR-like_helical_dom_sf"/>
</dbReference>
<dbReference type="InterPro" id="IPR000792">
    <property type="entry name" value="Tscrpt_reg_LuxR_C"/>
</dbReference>